<evidence type="ECO:0000256" key="4">
    <source>
        <dbReference type="ARBA" id="ARBA00022989"/>
    </source>
</evidence>
<dbReference type="PANTHER" id="PTHR12483:SF115">
    <property type="entry name" value="COPPER TRANSPORT PROTEIN"/>
    <property type="match status" value="1"/>
</dbReference>
<keyword evidence="6" id="KW-0406">Ion transport</keyword>
<keyword evidence="6" id="KW-0813">Transport</keyword>
<evidence type="ECO:0000256" key="6">
    <source>
        <dbReference type="RuleBase" id="RU367022"/>
    </source>
</evidence>
<keyword evidence="3 6" id="KW-0187">Copper transport</keyword>
<organism evidence="7 8">
    <name type="scientific">Carpinus fangiana</name>
    <dbReference type="NCBI Taxonomy" id="176857"/>
    <lineage>
        <taxon>Eukaryota</taxon>
        <taxon>Viridiplantae</taxon>
        <taxon>Streptophyta</taxon>
        <taxon>Embryophyta</taxon>
        <taxon>Tracheophyta</taxon>
        <taxon>Spermatophyta</taxon>
        <taxon>Magnoliopsida</taxon>
        <taxon>eudicotyledons</taxon>
        <taxon>Gunneridae</taxon>
        <taxon>Pentapetalae</taxon>
        <taxon>rosids</taxon>
        <taxon>fabids</taxon>
        <taxon>Fagales</taxon>
        <taxon>Betulaceae</taxon>
        <taxon>Carpinus</taxon>
    </lineage>
</organism>
<dbReference type="InterPro" id="IPR007274">
    <property type="entry name" value="Cop_transporter"/>
</dbReference>
<sequence>MDHTMPGGHAGHDMPGSAPMCNMNMLFTWDSTNLCIVFRSWHIYTTAQLILSLLAIVALTAGYEAVRELSRRYECGSGGAVELGGEFLQFLSQVSRSPGGPHLRFLPLLPVGLERSDEHFAET</sequence>
<proteinExistence type="inferred from homology"/>
<comment type="caution">
    <text evidence="7">The sequence shown here is derived from an EMBL/GenBank/DDBJ whole genome shotgun (WGS) entry which is preliminary data.</text>
</comment>
<comment type="subcellular location">
    <subcellularLocation>
        <location evidence="6">Membrane</location>
        <topology evidence="6">Multi-pass membrane protein</topology>
    </subcellularLocation>
</comment>
<evidence type="ECO:0000313" key="8">
    <source>
        <dbReference type="Proteomes" id="UP000327013"/>
    </source>
</evidence>
<dbReference type="PANTHER" id="PTHR12483">
    <property type="entry name" value="SOLUTE CARRIER FAMILY 31 COPPER TRANSPORTERS"/>
    <property type="match status" value="1"/>
</dbReference>
<dbReference type="GO" id="GO:0016020">
    <property type="term" value="C:membrane"/>
    <property type="evidence" value="ECO:0007669"/>
    <property type="project" value="UniProtKB-SubCell"/>
</dbReference>
<comment type="similarity">
    <text evidence="1 6">Belongs to the copper transporter (Ctr) (TC 1.A.56) family. SLC31A subfamily.</text>
</comment>
<dbReference type="Proteomes" id="UP000327013">
    <property type="component" value="Unassembled WGS sequence"/>
</dbReference>
<accession>A0A5N6L1T0</accession>
<evidence type="ECO:0000256" key="3">
    <source>
        <dbReference type="ARBA" id="ARBA00022796"/>
    </source>
</evidence>
<dbReference type="AlphaFoldDB" id="A0A5N6L1T0"/>
<dbReference type="OrthoDB" id="161814at2759"/>
<evidence type="ECO:0000256" key="1">
    <source>
        <dbReference type="ARBA" id="ARBA00006921"/>
    </source>
</evidence>
<gene>
    <name evidence="7" type="ORF">FH972_025572</name>
</gene>
<dbReference type="GO" id="GO:0005375">
    <property type="term" value="F:copper ion transmembrane transporter activity"/>
    <property type="evidence" value="ECO:0007669"/>
    <property type="project" value="UniProtKB-UniRule"/>
</dbReference>
<dbReference type="EMBL" id="VIBQ01000059">
    <property type="protein sequence ID" value="KAB8542109.1"/>
    <property type="molecule type" value="Genomic_DNA"/>
</dbReference>
<protein>
    <recommendedName>
        <fullName evidence="6">Copper transport protein</fullName>
    </recommendedName>
</protein>
<evidence type="ECO:0000313" key="7">
    <source>
        <dbReference type="EMBL" id="KAB8542109.1"/>
    </source>
</evidence>
<dbReference type="Pfam" id="PF04145">
    <property type="entry name" value="Ctr"/>
    <property type="match status" value="1"/>
</dbReference>
<reference evidence="7 8" key="1">
    <citation type="submission" date="2019-06" db="EMBL/GenBank/DDBJ databases">
        <title>A chromosomal-level reference genome of Carpinus fangiana (Coryloideae, Betulaceae).</title>
        <authorList>
            <person name="Yang X."/>
            <person name="Wang Z."/>
            <person name="Zhang L."/>
            <person name="Hao G."/>
            <person name="Liu J."/>
            <person name="Yang Y."/>
        </authorList>
    </citation>
    <scope>NUCLEOTIDE SEQUENCE [LARGE SCALE GENOMIC DNA]</scope>
    <source>
        <strain evidence="7">Cfa_2016G</strain>
        <tissue evidence="7">Leaf</tissue>
    </source>
</reference>
<evidence type="ECO:0000256" key="2">
    <source>
        <dbReference type="ARBA" id="ARBA00022692"/>
    </source>
</evidence>
<keyword evidence="6" id="KW-0186">Copper</keyword>
<keyword evidence="2 6" id="KW-0812">Transmembrane</keyword>
<keyword evidence="5 6" id="KW-0472">Membrane</keyword>
<keyword evidence="4 6" id="KW-1133">Transmembrane helix</keyword>
<feature type="transmembrane region" description="Helical" evidence="6">
    <location>
        <begin position="41"/>
        <end position="63"/>
    </location>
</feature>
<name>A0A5N6L1T0_9ROSI</name>
<keyword evidence="8" id="KW-1185">Reference proteome</keyword>
<evidence type="ECO:0000256" key="5">
    <source>
        <dbReference type="ARBA" id="ARBA00023136"/>
    </source>
</evidence>